<dbReference type="GeneID" id="92931720"/>
<keyword evidence="5 8" id="KW-0378">Hydrolase</keyword>
<dbReference type="EC" id="3.5.4.33" evidence="8"/>
<dbReference type="Pfam" id="PF14437">
    <property type="entry name" value="MafB19-deam"/>
    <property type="match status" value="1"/>
</dbReference>
<dbReference type="SUPFAM" id="SSF53927">
    <property type="entry name" value="Cytidine deaminase-like"/>
    <property type="match status" value="1"/>
</dbReference>
<dbReference type="Gene3D" id="3.40.140.10">
    <property type="entry name" value="Cytidine Deaminase, domain 2"/>
    <property type="match status" value="1"/>
</dbReference>
<dbReference type="RefSeq" id="WP_004872396.1">
    <property type="nucleotide sequence ID" value="NZ_CP005986.1"/>
</dbReference>
<comment type="subunit">
    <text evidence="2 8">Homodimer.</text>
</comment>
<protein>
    <recommendedName>
        <fullName evidence="8">tRNA-specific adenosine deaminase</fullName>
        <ecNumber evidence="8">3.5.4.33</ecNumber>
    </recommendedName>
</protein>
<comment type="function">
    <text evidence="8">Catalyzes the deamination of adenosine to inosine at the wobble position 34 of tRNA(Arg2).</text>
</comment>
<evidence type="ECO:0000256" key="2">
    <source>
        <dbReference type="ARBA" id="ARBA00011738"/>
    </source>
</evidence>
<dbReference type="InterPro" id="IPR016193">
    <property type="entry name" value="Cytidine_deaminase-like"/>
</dbReference>
<proteinExistence type="inferred from homology"/>
<evidence type="ECO:0000256" key="6">
    <source>
        <dbReference type="ARBA" id="ARBA00022833"/>
    </source>
</evidence>
<gene>
    <name evidence="8" type="primary">tadA</name>
    <name evidence="10" type="ORF">Acaty_c1521</name>
</gene>
<evidence type="ECO:0000256" key="7">
    <source>
        <dbReference type="ARBA" id="ARBA00048045"/>
    </source>
</evidence>
<evidence type="ECO:0000313" key="11">
    <source>
        <dbReference type="Proteomes" id="UP000005522"/>
    </source>
</evidence>
<feature type="domain" description="CMP/dCMP-type deaminase" evidence="9">
    <location>
        <begin position="22"/>
        <end position="132"/>
    </location>
</feature>
<feature type="active site" description="Proton donor" evidence="8">
    <location>
        <position position="76"/>
    </location>
</feature>
<evidence type="ECO:0000256" key="3">
    <source>
        <dbReference type="ARBA" id="ARBA00022694"/>
    </source>
</evidence>
<dbReference type="eggNOG" id="COG0590">
    <property type="taxonomic scope" value="Bacteria"/>
</dbReference>
<dbReference type="InterPro" id="IPR016192">
    <property type="entry name" value="APOBEC/CMP_deaminase_Zn-bd"/>
</dbReference>
<dbReference type="PROSITE" id="PS00903">
    <property type="entry name" value="CYT_DCMP_DEAMINASES_1"/>
    <property type="match status" value="1"/>
</dbReference>
<comment type="similarity">
    <text evidence="1">Belongs to the cytidine and deoxycytidylate deaminase family. ADAT2 subfamily.</text>
</comment>
<evidence type="ECO:0000259" key="9">
    <source>
        <dbReference type="PROSITE" id="PS51747"/>
    </source>
</evidence>
<dbReference type="GO" id="GO:0008270">
    <property type="term" value="F:zinc ion binding"/>
    <property type="evidence" value="ECO:0007669"/>
    <property type="project" value="UniProtKB-UniRule"/>
</dbReference>
<dbReference type="HOGENOM" id="CLU_025810_3_0_6"/>
<reference evidence="10 11" key="1">
    <citation type="journal article" date="2009" name="J. Bacteriol.">
        <title>Draft genome sequence of the extremely acidophilic bacterium Acidithiobacillus caldus ATCC 51756 reveals metabolic versatility in the genus Acidithiobacillus.</title>
        <authorList>
            <person name="Valdes J."/>
            <person name="Quatrini R."/>
            <person name="Hallberg K."/>
            <person name="Dopson M."/>
            <person name="Valenzuela P.D."/>
            <person name="Holmes D.S."/>
        </authorList>
    </citation>
    <scope>NUCLEOTIDE SEQUENCE [LARGE SCALE GENOMIC DNA]</scope>
    <source>
        <strain evidence="11">ATCC 51756 / DSM 8584 / KU</strain>
    </source>
</reference>
<dbReference type="GO" id="GO:0052717">
    <property type="term" value="F:tRNA-specific adenosine-34 deaminase activity"/>
    <property type="evidence" value="ECO:0007669"/>
    <property type="project" value="UniProtKB-UniRule"/>
</dbReference>
<dbReference type="NCBIfam" id="NF008113">
    <property type="entry name" value="PRK10860.1"/>
    <property type="match status" value="1"/>
</dbReference>
<sequence length="178" mass="18887">MILEPCDSLAATVAGGPVAAETDDRHWMGLALEQARCASLVGEVPVGAVLLSASGALLARAHNRPIAMQDPCAHAEILVLREAARALGNYRLLGTTLYVTLEPCAMCAGAMLQARVAQLVFAARDPKGGAVVSRLGVLDAEPRLHRLRWREGPGARESQALLQDFFRARRAGKGGREA</sequence>
<dbReference type="InterPro" id="IPR002125">
    <property type="entry name" value="CMP_dCMP_dom"/>
</dbReference>
<feature type="binding site" evidence="8">
    <location>
        <position position="104"/>
    </location>
    <ligand>
        <name>Zn(2+)</name>
        <dbReference type="ChEBI" id="CHEBI:29105"/>
        <note>catalytic</note>
    </ligand>
</feature>
<feature type="binding site" evidence="8">
    <location>
        <position position="74"/>
    </location>
    <ligand>
        <name>Zn(2+)</name>
        <dbReference type="ChEBI" id="CHEBI:29105"/>
        <note>catalytic</note>
    </ligand>
</feature>
<evidence type="ECO:0000256" key="8">
    <source>
        <dbReference type="HAMAP-Rule" id="MF_00972"/>
    </source>
</evidence>
<accession>A0A059ZZE3</accession>
<keyword evidence="4 8" id="KW-0479">Metal-binding</keyword>
<evidence type="ECO:0000313" key="10">
    <source>
        <dbReference type="EMBL" id="AIA55386.1"/>
    </source>
</evidence>
<keyword evidence="3 8" id="KW-0819">tRNA processing</keyword>
<evidence type="ECO:0000256" key="1">
    <source>
        <dbReference type="ARBA" id="ARBA00010669"/>
    </source>
</evidence>
<name>A0A059ZZE3_ACICK</name>
<dbReference type="Proteomes" id="UP000005522">
    <property type="component" value="Chromosome"/>
</dbReference>
<dbReference type="InterPro" id="IPR028883">
    <property type="entry name" value="tRNA_aden_deaminase"/>
</dbReference>
<comment type="cofactor">
    <cofactor evidence="8">
        <name>Zn(2+)</name>
        <dbReference type="ChEBI" id="CHEBI:29105"/>
    </cofactor>
    <text evidence="8">Binds 1 zinc ion per subunit.</text>
</comment>
<dbReference type="PANTHER" id="PTHR11079:SF202">
    <property type="entry name" value="TRNA-SPECIFIC ADENOSINE DEAMINASE"/>
    <property type="match status" value="1"/>
</dbReference>
<evidence type="ECO:0000256" key="5">
    <source>
        <dbReference type="ARBA" id="ARBA00022801"/>
    </source>
</evidence>
<dbReference type="InterPro" id="IPR058535">
    <property type="entry name" value="MafB19-deam"/>
</dbReference>
<comment type="catalytic activity">
    <reaction evidence="7 8">
        <text>adenosine(34) in tRNA + H2O + H(+) = inosine(34) in tRNA + NH4(+)</text>
        <dbReference type="Rhea" id="RHEA:43168"/>
        <dbReference type="Rhea" id="RHEA-COMP:10373"/>
        <dbReference type="Rhea" id="RHEA-COMP:10374"/>
        <dbReference type="ChEBI" id="CHEBI:15377"/>
        <dbReference type="ChEBI" id="CHEBI:15378"/>
        <dbReference type="ChEBI" id="CHEBI:28938"/>
        <dbReference type="ChEBI" id="CHEBI:74411"/>
        <dbReference type="ChEBI" id="CHEBI:82852"/>
        <dbReference type="EC" id="3.5.4.33"/>
    </reaction>
</comment>
<feature type="binding site" evidence="8">
    <location>
        <position position="107"/>
    </location>
    <ligand>
        <name>Zn(2+)</name>
        <dbReference type="ChEBI" id="CHEBI:29105"/>
        <note>catalytic</note>
    </ligand>
</feature>
<evidence type="ECO:0000256" key="4">
    <source>
        <dbReference type="ARBA" id="ARBA00022723"/>
    </source>
</evidence>
<dbReference type="GO" id="GO:0002100">
    <property type="term" value="P:tRNA wobble adenosine to inosine editing"/>
    <property type="evidence" value="ECO:0007669"/>
    <property type="project" value="UniProtKB-UniRule"/>
</dbReference>
<dbReference type="EMBL" id="CP005986">
    <property type="protein sequence ID" value="AIA55386.1"/>
    <property type="molecule type" value="Genomic_DNA"/>
</dbReference>
<dbReference type="PROSITE" id="PS51747">
    <property type="entry name" value="CYT_DCMP_DEAMINASES_2"/>
    <property type="match status" value="1"/>
</dbReference>
<dbReference type="AlphaFoldDB" id="A0A059ZZE3"/>
<keyword evidence="6 8" id="KW-0862">Zinc</keyword>
<dbReference type="KEGG" id="acz:Acaty_c1521"/>
<dbReference type="PANTHER" id="PTHR11079">
    <property type="entry name" value="CYTOSINE DEAMINASE FAMILY MEMBER"/>
    <property type="match status" value="1"/>
</dbReference>
<dbReference type="HAMAP" id="MF_00972">
    <property type="entry name" value="tRNA_aden_deaminase"/>
    <property type="match status" value="1"/>
</dbReference>
<organism evidence="10 11">
    <name type="scientific">Acidithiobacillus caldus (strain ATCC 51756 / DSM 8584 / KU)</name>
    <dbReference type="NCBI Taxonomy" id="637389"/>
    <lineage>
        <taxon>Bacteria</taxon>
        <taxon>Pseudomonadati</taxon>
        <taxon>Pseudomonadota</taxon>
        <taxon>Acidithiobacillia</taxon>
        <taxon>Acidithiobacillales</taxon>
        <taxon>Acidithiobacillaceae</taxon>
        <taxon>Acidithiobacillus</taxon>
    </lineage>
</organism>
<dbReference type="CDD" id="cd01285">
    <property type="entry name" value="nucleoside_deaminase"/>
    <property type="match status" value="1"/>
</dbReference>